<evidence type="ECO:0000256" key="1">
    <source>
        <dbReference type="ARBA" id="ARBA00004651"/>
    </source>
</evidence>
<feature type="repeat" description="TPR" evidence="8">
    <location>
        <begin position="550"/>
        <end position="583"/>
    </location>
</feature>
<dbReference type="SUPFAM" id="SSF48452">
    <property type="entry name" value="TPR-like"/>
    <property type="match status" value="1"/>
</dbReference>
<keyword evidence="7 10" id="KW-0472">Membrane</keyword>
<evidence type="ECO:0000256" key="2">
    <source>
        <dbReference type="ARBA" id="ARBA00022475"/>
    </source>
</evidence>
<keyword evidence="12" id="KW-1185">Reference proteome</keyword>
<evidence type="ECO:0008006" key="13">
    <source>
        <dbReference type="Google" id="ProtNLM"/>
    </source>
</evidence>
<evidence type="ECO:0000256" key="7">
    <source>
        <dbReference type="ARBA" id="ARBA00023136"/>
    </source>
</evidence>
<dbReference type="SMART" id="SM00028">
    <property type="entry name" value="TPR"/>
    <property type="match status" value="3"/>
</dbReference>
<keyword evidence="8" id="KW-0802">TPR repeat</keyword>
<organism evidence="11 12">
    <name type="scientific">Kitasatospora phosalacinea</name>
    <dbReference type="NCBI Taxonomy" id="2065"/>
    <lineage>
        <taxon>Bacteria</taxon>
        <taxon>Bacillati</taxon>
        <taxon>Actinomycetota</taxon>
        <taxon>Actinomycetes</taxon>
        <taxon>Kitasatosporales</taxon>
        <taxon>Streptomycetaceae</taxon>
        <taxon>Kitasatospora</taxon>
    </lineage>
</organism>
<comment type="caution">
    <text evidence="11">The sequence shown here is derived from an EMBL/GenBank/DDBJ whole genome shotgun (WGS) entry which is preliminary data.</text>
</comment>
<comment type="subcellular location">
    <subcellularLocation>
        <location evidence="1">Cell membrane</location>
        <topology evidence="1">Multi-pass membrane protein</topology>
    </subcellularLocation>
</comment>
<dbReference type="Gene3D" id="1.25.40.10">
    <property type="entry name" value="Tetratricopeptide repeat domain"/>
    <property type="match status" value="1"/>
</dbReference>
<accession>A0ABW6GUY9</accession>
<keyword evidence="5 10" id="KW-0812">Transmembrane</keyword>
<dbReference type="InterPro" id="IPR019734">
    <property type="entry name" value="TPR_rpt"/>
</dbReference>
<evidence type="ECO:0000256" key="10">
    <source>
        <dbReference type="SAM" id="Phobius"/>
    </source>
</evidence>
<proteinExistence type="predicted"/>
<evidence type="ECO:0000313" key="12">
    <source>
        <dbReference type="Proteomes" id="UP001599542"/>
    </source>
</evidence>
<dbReference type="InterPro" id="IPR011990">
    <property type="entry name" value="TPR-like_helical_dom_sf"/>
</dbReference>
<dbReference type="PANTHER" id="PTHR33908:SF11">
    <property type="entry name" value="MEMBRANE PROTEIN"/>
    <property type="match status" value="1"/>
</dbReference>
<evidence type="ECO:0000313" key="11">
    <source>
        <dbReference type="EMBL" id="MFE1356590.1"/>
    </source>
</evidence>
<dbReference type="EMBL" id="JBHYPX010000095">
    <property type="protein sequence ID" value="MFE1356590.1"/>
    <property type="molecule type" value="Genomic_DNA"/>
</dbReference>
<keyword evidence="4" id="KW-0808">Transferase</keyword>
<sequence length="638" mass="66514">MGGAAALSAALYAYVFSLPKALTGAHGYDDGVLLAASLRLVHGVLPYRDFTFLHPPGLPLLMAPVAVIGTVVGQPVALVIARLLTALASVGVVAGGTLLARSRGRTAMIVTGLLLACFPLTYLAGQSLTLEPWTALFCLIGALAAFEFDGAPTRSPRRLRLAGFALGIACTIKLWALLPAVALLFAVRVSRGRRRGDRPERRIGAALLVGVAVPLLPFLLLAPGRLVHDVITTQLVRDSLGTPVGERLRFVLGLGGGPSGLHVSAGVAVGLLLAVALAAGAVYRAGRNTAQDWFLLASTVLTVTALCFSSSFYAHYGYAPGVFLGLLVGALVGRAVRRVDSELVRGGGMAALVITAVLVVPQVCTTVRGYLGGATDPGPRLAAAIEPGSCVLSDDPARLITADRFGAGAACPILVDPFGSWLAADPAHEPSPSNPTPPEAISRAWLEGMQRADYLLQVAERSTFVPWTPEVTDYFESHYVLVDNSPGAFLYFHVAQPAQLAGARDALKNLPAHVAAERLVYLGIAAQRGNAVDLAAEAYRTAAGIDPADPFPHYDLGTIHQAAGRADAAAAEYHEALRLDPKMAKALHNLGALTESTDRAAAAQYYAQARQIDPTLGQAAPDRTAQDAPGAGQTQPGH</sequence>
<feature type="transmembrane region" description="Helical" evidence="10">
    <location>
        <begin position="51"/>
        <end position="72"/>
    </location>
</feature>
<feature type="transmembrane region" description="Helical" evidence="10">
    <location>
        <begin position="293"/>
        <end position="312"/>
    </location>
</feature>
<evidence type="ECO:0000256" key="9">
    <source>
        <dbReference type="SAM" id="MobiDB-lite"/>
    </source>
</evidence>
<feature type="transmembrane region" description="Helical" evidence="10">
    <location>
        <begin position="106"/>
        <end position="125"/>
    </location>
</feature>
<dbReference type="PROSITE" id="PS50005">
    <property type="entry name" value="TPR"/>
    <property type="match status" value="1"/>
</dbReference>
<protein>
    <recommendedName>
        <fullName evidence="13">Glycosyltransferase RgtA/B/C/D-like domain-containing protein</fullName>
    </recommendedName>
</protein>
<evidence type="ECO:0000256" key="4">
    <source>
        <dbReference type="ARBA" id="ARBA00022679"/>
    </source>
</evidence>
<dbReference type="RefSeq" id="WP_380330135.1">
    <property type="nucleotide sequence ID" value="NZ_JBHYPW010000065.1"/>
</dbReference>
<name>A0ABW6GUY9_9ACTN</name>
<feature type="transmembrane region" description="Helical" evidence="10">
    <location>
        <begin position="203"/>
        <end position="222"/>
    </location>
</feature>
<feature type="region of interest" description="Disordered" evidence="9">
    <location>
        <begin position="617"/>
        <end position="638"/>
    </location>
</feature>
<evidence type="ECO:0000256" key="8">
    <source>
        <dbReference type="PROSITE-ProRule" id="PRU00339"/>
    </source>
</evidence>
<evidence type="ECO:0000256" key="3">
    <source>
        <dbReference type="ARBA" id="ARBA00022676"/>
    </source>
</evidence>
<keyword evidence="6 10" id="KW-1133">Transmembrane helix</keyword>
<dbReference type="InterPro" id="IPR050297">
    <property type="entry name" value="LipidA_mod_glycosyltrf_83"/>
</dbReference>
<evidence type="ECO:0000256" key="6">
    <source>
        <dbReference type="ARBA" id="ARBA00022989"/>
    </source>
</evidence>
<evidence type="ECO:0000256" key="5">
    <source>
        <dbReference type="ARBA" id="ARBA00022692"/>
    </source>
</evidence>
<dbReference type="Proteomes" id="UP001599542">
    <property type="component" value="Unassembled WGS sequence"/>
</dbReference>
<feature type="transmembrane region" description="Helical" evidence="10">
    <location>
        <begin position="161"/>
        <end position="187"/>
    </location>
</feature>
<keyword evidence="2" id="KW-1003">Cell membrane</keyword>
<gene>
    <name evidence="11" type="ORF">ACFW6T_31910</name>
</gene>
<feature type="transmembrane region" description="Helical" evidence="10">
    <location>
        <begin position="261"/>
        <end position="281"/>
    </location>
</feature>
<reference evidence="11 12" key="1">
    <citation type="submission" date="2024-09" db="EMBL/GenBank/DDBJ databases">
        <title>The Natural Products Discovery Center: Release of the First 8490 Sequenced Strains for Exploring Actinobacteria Biosynthetic Diversity.</title>
        <authorList>
            <person name="Kalkreuter E."/>
            <person name="Kautsar S.A."/>
            <person name="Yang D."/>
            <person name="Bader C.D."/>
            <person name="Teijaro C.N."/>
            <person name="Fluegel L."/>
            <person name="Davis C.M."/>
            <person name="Simpson J.R."/>
            <person name="Lauterbach L."/>
            <person name="Steele A.D."/>
            <person name="Gui C."/>
            <person name="Meng S."/>
            <person name="Li G."/>
            <person name="Viehrig K."/>
            <person name="Ye F."/>
            <person name="Su P."/>
            <person name="Kiefer A.F."/>
            <person name="Nichols A."/>
            <person name="Cepeda A.J."/>
            <person name="Yan W."/>
            <person name="Fan B."/>
            <person name="Jiang Y."/>
            <person name="Adhikari A."/>
            <person name="Zheng C.-J."/>
            <person name="Schuster L."/>
            <person name="Cowan T.M."/>
            <person name="Smanski M.J."/>
            <person name="Chevrette M.G."/>
            <person name="De Carvalho L.P.S."/>
            <person name="Shen B."/>
        </authorList>
    </citation>
    <scope>NUCLEOTIDE SEQUENCE [LARGE SCALE GENOMIC DNA]</scope>
    <source>
        <strain evidence="11 12">NPDC058753</strain>
    </source>
</reference>
<dbReference type="PANTHER" id="PTHR33908">
    <property type="entry name" value="MANNOSYLTRANSFERASE YKCB-RELATED"/>
    <property type="match status" value="1"/>
</dbReference>
<feature type="transmembrane region" description="Helical" evidence="10">
    <location>
        <begin position="343"/>
        <end position="361"/>
    </location>
</feature>
<keyword evidence="3" id="KW-0328">Glycosyltransferase</keyword>
<feature type="transmembrane region" description="Helical" evidence="10">
    <location>
        <begin position="318"/>
        <end position="336"/>
    </location>
</feature>
<feature type="transmembrane region" description="Helical" evidence="10">
    <location>
        <begin position="79"/>
        <end position="100"/>
    </location>
</feature>